<dbReference type="AlphaFoldDB" id="A0AAU9UAT6"/>
<dbReference type="EMBL" id="CAKOGL010000015">
    <property type="protein sequence ID" value="CAH2095118.1"/>
    <property type="molecule type" value="Genomic_DNA"/>
</dbReference>
<accession>A0AAU9UAT6</accession>
<evidence type="ECO:0000313" key="2">
    <source>
        <dbReference type="Proteomes" id="UP001153954"/>
    </source>
</evidence>
<organism evidence="1 2">
    <name type="scientific">Euphydryas editha</name>
    <name type="common">Edith's checkerspot</name>
    <dbReference type="NCBI Taxonomy" id="104508"/>
    <lineage>
        <taxon>Eukaryota</taxon>
        <taxon>Metazoa</taxon>
        <taxon>Ecdysozoa</taxon>
        <taxon>Arthropoda</taxon>
        <taxon>Hexapoda</taxon>
        <taxon>Insecta</taxon>
        <taxon>Pterygota</taxon>
        <taxon>Neoptera</taxon>
        <taxon>Endopterygota</taxon>
        <taxon>Lepidoptera</taxon>
        <taxon>Glossata</taxon>
        <taxon>Ditrysia</taxon>
        <taxon>Papilionoidea</taxon>
        <taxon>Nymphalidae</taxon>
        <taxon>Nymphalinae</taxon>
        <taxon>Euphydryas</taxon>
    </lineage>
</organism>
<gene>
    <name evidence="1" type="ORF">EEDITHA_LOCUS10608</name>
</gene>
<sequence>MTRFNLLPPNVACRIELVKIPTEFSGSIRMQLGVDKCAVVHVNRGQMTQSTEINLAVQLQDNLRSRILPVSEHVTMHMGASSGYKTGCLRGLFLSSEILVGRQQGPSL</sequence>
<dbReference type="Proteomes" id="UP001153954">
    <property type="component" value="Unassembled WGS sequence"/>
</dbReference>
<protein>
    <submittedName>
        <fullName evidence="1">Uncharacterized protein</fullName>
    </submittedName>
</protein>
<comment type="caution">
    <text evidence="1">The sequence shown here is derived from an EMBL/GenBank/DDBJ whole genome shotgun (WGS) entry which is preliminary data.</text>
</comment>
<reference evidence="1" key="1">
    <citation type="submission" date="2022-03" db="EMBL/GenBank/DDBJ databases">
        <authorList>
            <person name="Tunstrom K."/>
        </authorList>
    </citation>
    <scope>NUCLEOTIDE SEQUENCE</scope>
</reference>
<name>A0AAU9UAT6_EUPED</name>
<evidence type="ECO:0000313" key="1">
    <source>
        <dbReference type="EMBL" id="CAH2095118.1"/>
    </source>
</evidence>
<keyword evidence="2" id="KW-1185">Reference proteome</keyword>
<proteinExistence type="predicted"/>